<reference evidence="2" key="1">
    <citation type="submission" date="2022-07" db="EMBL/GenBank/DDBJ databases">
        <title>Prevotella copri.</title>
        <authorList>
            <person name="Yang C."/>
        </authorList>
    </citation>
    <scope>NUCLEOTIDE SEQUENCE</scope>
    <source>
        <strain evidence="2">HF1476</strain>
    </source>
</reference>
<feature type="domain" description="Glycosyltransferase 2-like" evidence="1">
    <location>
        <begin position="5"/>
        <end position="159"/>
    </location>
</feature>
<dbReference type="Pfam" id="PF00535">
    <property type="entry name" value="Glycos_transf_2"/>
    <property type="match status" value="1"/>
</dbReference>
<dbReference type="EMBL" id="JANDWN010000023">
    <property type="protein sequence ID" value="MCP9600184.1"/>
    <property type="molecule type" value="Genomic_DNA"/>
</dbReference>
<comment type="caution">
    <text evidence="2">The sequence shown here is derived from an EMBL/GenBank/DDBJ whole genome shotgun (WGS) entry which is preliminary data.</text>
</comment>
<protein>
    <submittedName>
        <fullName evidence="2">Glycosyltransferase</fullName>
    </submittedName>
</protein>
<dbReference type="InterPro" id="IPR029044">
    <property type="entry name" value="Nucleotide-diphossugar_trans"/>
</dbReference>
<dbReference type="PANTHER" id="PTHR43685:SF2">
    <property type="entry name" value="GLYCOSYLTRANSFERASE 2-LIKE DOMAIN-CONTAINING PROTEIN"/>
    <property type="match status" value="1"/>
</dbReference>
<dbReference type="SUPFAM" id="SSF53448">
    <property type="entry name" value="Nucleotide-diphospho-sugar transferases"/>
    <property type="match status" value="1"/>
</dbReference>
<dbReference type="RefSeq" id="WP_254974297.1">
    <property type="nucleotide sequence ID" value="NZ_JANDWK010000021.1"/>
</dbReference>
<evidence type="ECO:0000313" key="2">
    <source>
        <dbReference type="EMBL" id="MCP9600184.1"/>
    </source>
</evidence>
<dbReference type="PANTHER" id="PTHR43685">
    <property type="entry name" value="GLYCOSYLTRANSFERASE"/>
    <property type="match status" value="1"/>
</dbReference>
<gene>
    <name evidence="2" type="ORF">NNC55_09485</name>
</gene>
<dbReference type="Proteomes" id="UP001204486">
    <property type="component" value="Unassembled WGS sequence"/>
</dbReference>
<evidence type="ECO:0000313" key="3">
    <source>
        <dbReference type="Proteomes" id="UP001204486"/>
    </source>
</evidence>
<organism evidence="2 3">
    <name type="scientific">Segatella copri</name>
    <dbReference type="NCBI Taxonomy" id="165179"/>
    <lineage>
        <taxon>Bacteria</taxon>
        <taxon>Pseudomonadati</taxon>
        <taxon>Bacteroidota</taxon>
        <taxon>Bacteroidia</taxon>
        <taxon>Bacteroidales</taxon>
        <taxon>Prevotellaceae</taxon>
        <taxon>Segatella</taxon>
    </lineage>
</organism>
<proteinExistence type="predicted"/>
<dbReference type="Gene3D" id="3.90.550.10">
    <property type="entry name" value="Spore Coat Polysaccharide Biosynthesis Protein SpsA, Chain A"/>
    <property type="match status" value="1"/>
</dbReference>
<dbReference type="CDD" id="cd00761">
    <property type="entry name" value="Glyco_tranf_GTA_type"/>
    <property type="match status" value="1"/>
</dbReference>
<dbReference type="AlphaFoldDB" id="A0AAW5IUA0"/>
<dbReference type="InterPro" id="IPR050834">
    <property type="entry name" value="Glycosyltransf_2"/>
</dbReference>
<name>A0AAW5IUA0_9BACT</name>
<dbReference type="InterPro" id="IPR001173">
    <property type="entry name" value="Glyco_trans_2-like"/>
</dbReference>
<accession>A0AAW5IUA0</accession>
<sequence>MIKYSYIIPHKDSIKLLLRCINSIEDKENSQIIVIDDNSKNQDEIIAAIGTFPSVELILSKHNIGAGAARNLGLKKAIGKWILFADADDFFNEGYIHAVDKYYNSHNDIIIFDTNSRISDSLQITENRFPEWSVIIKRRDFERSKWVIPVVWGKLYLRRFIDENSICFDEVFASNDVMFCYKANLLAKSYLIDDYVLYCSTKNSNSLCYNINEKNILCRVQVLKRTNALLRSIGMNKYQYNIFSLILLFRRIGWKKFFCEFFRYIKNTPLNNIFWDLIHTVVKIWSKLSKLFRKKNGVDIKQSVTNNSFYN</sequence>
<evidence type="ECO:0000259" key="1">
    <source>
        <dbReference type="Pfam" id="PF00535"/>
    </source>
</evidence>